<evidence type="ECO:0000256" key="4">
    <source>
        <dbReference type="SAM" id="Phobius"/>
    </source>
</evidence>
<dbReference type="Gene3D" id="3.40.50.1820">
    <property type="entry name" value="alpha/beta hydrolase"/>
    <property type="match status" value="1"/>
</dbReference>
<dbReference type="InterPro" id="IPR029058">
    <property type="entry name" value="AB_hydrolase_fold"/>
</dbReference>
<dbReference type="OrthoDB" id="9814760at2"/>
<keyword evidence="4" id="KW-0472">Membrane</keyword>
<evidence type="ECO:0000313" key="7">
    <source>
        <dbReference type="Proteomes" id="UP000286287"/>
    </source>
</evidence>
<protein>
    <submittedName>
        <fullName evidence="6">Alpha/beta fold hydrolase</fullName>
    </submittedName>
</protein>
<evidence type="ECO:0000256" key="3">
    <source>
        <dbReference type="ARBA" id="ARBA00023098"/>
    </source>
</evidence>
<gene>
    <name evidence="6" type="ORF">D3875_01055</name>
</gene>
<keyword evidence="7" id="KW-1185">Reference proteome</keyword>
<dbReference type="InterPro" id="IPR000073">
    <property type="entry name" value="AB_hydrolase_1"/>
</dbReference>
<name>A0A418VHQ6_9DEIO</name>
<keyword evidence="1 6" id="KW-0378">Hydrolase</keyword>
<feature type="domain" description="AB hydrolase-1" evidence="5">
    <location>
        <begin position="183"/>
        <end position="346"/>
    </location>
</feature>
<keyword evidence="2" id="KW-0442">Lipid degradation</keyword>
<evidence type="ECO:0000256" key="1">
    <source>
        <dbReference type="ARBA" id="ARBA00022801"/>
    </source>
</evidence>
<keyword evidence="4" id="KW-1133">Transmembrane helix</keyword>
<sequence>MNAFDIPLLSVLLLPLAFKDRWTGRLLAVLVAAGLLIHLVLGVPRWQLIPAYLAVGVVLVLSLRTPLTRRRGKVGWSLLTVLLTLVTAGLVWALPLFRLPAPSGPSAIGTQVVHLDGKNQPVTVQVWYPTDQREGKVAPYMFDGPVSSALAQSVGLPGFAFGHLRHLPTHAYLNAAPTAGKHPTLLFFHGLGGVRQQNTFQIEELASHGYLVVGIDMPGYAAATISGQGKVTTNTHGSASLSSRLSDQWVRDWATAGRTVLDRLLSDPQWRTLIDAGRVGAFGHSFGGATAAYLLLTEPRIKAALNMDAGIFGQPLPEQGYSRPFFLMNTEAGLDLKRLQRQAEKLTDTQISEATKGQTTTRTAYLSDLNALFERRRQALRGRAWSLMFPGTQHLSFSDVTLYSPLLSGGEDVTATHRAVNAYTLAFFDSQLRDMSVDIYALRQAFPDLQLQEGASRKD</sequence>
<evidence type="ECO:0000259" key="5">
    <source>
        <dbReference type="Pfam" id="PF00561"/>
    </source>
</evidence>
<dbReference type="SUPFAM" id="SSF53474">
    <property type="entry name" value="alpha/beta-Hydrolases"/>
    <property type="match status" value="1"/>
</dbReference>
<evidence type="ECO:0000313" key="6">
    <source>
        <dbReference type="EMBL" id="RJF75666.1"/>
    </source>
</evidence>
<proteinExistence type="predicted"/>
<keyword evidence="3" id="KW-0443">Lipid metabolism</keyword>
<dbReference type="GO" id="GO:0003847">
    <property type="term" value="F:1-alkyl-2-acetylglycerophosphocholine esterase activity"/>
    <property type="evidence" value="ECO:0007669"/>
    <property type="project" value="TreeGrafter"/>
</dbReference>
<dbReference type="EMBL" id="QYUJ01000004">
    <property type="protein sequence ID" value="RJF75666.1"/>
    <property type="molecule type" value="Genomic_DNA"/>
</dbReference>
<comment type="caution">
    <text evidence="6">The sequence shown here is derived from an EMBL/GenBank/DDBJ whole genome shotgun (WGS) entry which is preliminary data.</text>
</comment>
<accession>A0A418VHQ6</accession>
<dbReference type="Proteomes" id="UP000286287">
    <property type="component" value="Unassembled WGS sequence"/>
</dbReference>
<evidence type="ECO:0000256" key="2">
    <source>
        <dbReference type="ARBA" id="ARBA00022963"/>
    </source>
</evidence>
<organism evidence="6 7">
    <name type="scientific">Deinococcus cavernae</name>
    <dbReference type="NCBI Taxonomy" id="2320857"/>
    <lineage>
        <taxon>Bacteria</taxon>
        <taxon>Thermotogati</taxon>
        <taxon>Deinococcota</taxon>
        <taxon>Deinococci</taxon>
        <taxon>Deinococcales</taxon>
        <taxon>Deinococcaceae</taxon>
        <taxon>Deinococcus</taxon>
    </lineage>
</organism>
<keyword evidence="4" id="KW-0812">Transmembrane</keyword>
<dbReference type="Pfam" id="PF00561">
    <property type="entry name" value="Abhydrolase_1"/>
    <property type="match status" value="1"/>
</dbReference>
<dbReference type="RefSeq" id="WP_119760244.1">
    <property type="nucleotide sequence ID" value="NZ_QYUJ01000004.1"/>
</dbReference>
<dbReference type="PANTHER" id="PTHR10272">
    <property type="entry name" value="PLATELET-ACTIVATING FACTOR ACETYLHYDROLASE"/>
    <property type="match status" value="1"/>
</dbReference>
<dbReference type="GO" id="GO:0016042">
    <property type="term" value="P:lipid catabolic process"/>
    <property type="evidence" value="ECO:0007669"/>
    <property type="project" value="UniProtKB-KW"/>
</dbReference>
<feature type="transmembrane region" description="Helical" evidence="4">
    <location>
        <begin position="26"/>
        <end position="43"/>
    </location>
</feature>
<dbReference type="PANTHER" id="PTHR10272:SF0">
    <property type="entry name" value="PLATELET-ACTIVATING FACTOR ACETYLHYDROLASE"/>
    <property type="match status" value="1"/>
</dbReference>
<feature type="transmembrane region" description="Helical" evidence="4">
    <location>
        <begin position="49"/>
        <end position="67"/>
    </location>
</feature>
<feature type="transmembrane region" description="Helical" evidence="4">
    <location>
        <begin position="74"/>
        <end position="97"/>
    </location>
</feature>
<dbReference type="AlphaFoldDB" id="A0A418VHQ6"/>
<reference evidence="6 7" key="1">
    <citation type="submission" date="2018-09" db="EMBL/GenBank/DDBJ databases">
        <authorList>
            <person name="Zhu H."/>
        </authorList>
    </citation>
    <scope>NUCLEOTIDE SEQUENCE [LARGE SCALE GENOMIC DNA]</scope>
    <source>
        <strain evidence="6 7">K2S05-167</strain>
    </source>
</reference>